<dbReference type="InterPro" id="IPR052512">
    <property type="entry name" value="4CMD/NDH-1_regulator"/>
</dbReference>
<sequence>MTAPLDRDSLASVSPVLAAITEQTLFGTIWQRSELNKRERSLITVAALIALGRHQQLPWHLDFARTHGISNPELAEVMTHLAFYCGWPAAVSALSLLPKSDNSLQE</sequence>
<dbReference type="Gene3D" id="1.20.1290.10">
    <property type="entry name" value="AhpD-like"/>
    <property type="match status" value="1"/>
</dbReference>
<dbReference type="STRING" id="1219360.GCA_001571305_03336"/>
<gene>
    <name evidence="3" type="ORF">EpCFBP13511_09010</name>
    <name evidence="2" type="ORF">IFT93_05825</name>
</gene>
<dbReference type="Pfam" id="PF02627">
    <property type="entry name" value="CMD"/>
    <property type="match status" value="1"/>
</dbReference>
<dbReference type="RefSeq" id="WP_062747247.1">
    <property type="nucleotide sequence ID" value="NZ_CP022725.1"/>
</dbReference>
<dbReference type="KEGG" id="epe:CI789_14780"/>
<reference evidence="2 5" key="2">
    <citation type="journal article" date="2020" name="FEMS Microbiol. Ecol.">
        <title>Temporal dynamics of bacterial communities during seed development and maturation.</title>
        <authorList>
            <person name="Chesneau G."/>
            <person name="Torres-Cortes G."/>
            <person name="Briand M."/>
            <person name="Darrasse A."/>
            <person name="Preveaux A."/>
            <person name="Marais C."/>
            <person name="Jacques M.A."/>
            <person name="Shade A."/>
            <person name="Barret M."/>
        </authorList>
    </citation>
    <scope>NUCLEOTIDE SEQUENCE [LARGE SCALE GENOMIC DNA]</scope>
    <source>
        <strain evidence="2 5">CFBP13732</strain>
    </source>
</reference>
<dbReference type="EMBL" id="JACYNN010000003">
    <property type="protein sequence ID" value="MBD8105944.1"/>
    <property type="molecule type" value="Genomic_DNA"/>
</dbReference>
<evidence type="ECO:0000313" key="5">
    <source>
        <dbReference type="Proteomes" id="UP000661012"/>
    </source>
</evidence>
<dbReference type="Proteomes" id="UP000661012">
    <property type="component" value="Unassembled WGS sequence"/>
</dbReference>
<feature type="domain" description="Carboxymuconolactone decarboxylase-like" evidence="1">
    <location>
        <begin position="17"/>
        <end position="96"/>
    </location>
</feature>
<comment type="caution">
    <text evidence="3">The sequence shown here is derived from an EMBL/GenBank/DDBJ whole genome shotgun (WGS) entry which is preliminary data.</text>
</comment>
<dbReference type="Proteomes" id="UP000306393">
    <property type="component" value="Unassembled WGS sequence"/>
</dbReference>
<reference evidence="3 4" key="1">
    <citation type="journal article" date="2019" name="Sci. Rep.">
        <title>Differences in resource use lead to coexistence of seed-transmitted microbial populations.</title>
        <authorList>
            <person name="Torres-Cortes G."/>
            <person name="Garcia B.J."/>
            <person name="Compant S."/>
            <person name="Rezki S."/>
            <person name="Jones P."/>
            <person name="Preveaux A."/>
            <person name="Briand M."/>
            <person name="Roulet A."/>
            <person name="Bouchez O."/>
            <person name="Jacobson D."/>
            <person name="Barret M."/>
        </authorList>
    </citation>
    <scope>NUCLEOTIDE SEQUENCE [LARGE SCALE GENOMIC DNA]</scope>
    <source>
        <strain evidence="3 4">CFBP13511</strain>
    </source>
</reference>
<dbReference type="GO" id="GO:0051920">
    <property type="term" value="F:peroxiredoxin activity"/>
    <property type="evidence" value="ECO:0007669"/>
    <property type="project" value="InterPro"/>
</dbReference>
<dbReference type="PANTHER" id="PTHR33570">
    <property type="entry name" value="4-CARBOXYMUCONOLACTONE DECARBOXYLASE FAMILY PROTEIN"/>
    <property type="match status" value="1"/>
</dbReference>
<name>A0A357SVR8_9GAMM</name>
<dbReference type="PANTHER" id="PTHR33570:SF9">
    <property type="entry name" value="BLL4600 PROTEIN"/>
    <property type="match status" value="1"/>
</dbReference>
<evidence type="ECO:0000313" key="4">
    <source>
        <dbReference type="Proteomes" id="UP000306393"/>
    </source>
</evidence>
<dbReference type="InterPro" id="IPR003779">
    <property type="entry name" value="CMD-like"/>
</dbReference>
<dbReference type="InterPro" id="IPR029032">
    <property type="entry name" value="AhpD-like"/>
</dbReference>
<accession>A0A357SVR8</accession>
<organism evidence="3 4">
    <name type="scientific">Erwinia persicina</name>
    <dbReference type="NCBI Taxonomy" id="55211"/>
    <lineage>
        <taxon>Bacteria</taxon>
        <taxon>Pseudomonadati</taxon>
        <taxon>Pseudomonadota</taxon>
        <taxon>Gammaproteobacteria</taxon>
        <taxon>Enterobacterales</taxon>
        <taxon>Erwiniaceae</taxon>
        <taxon>Erwinia</taxon>
    </lineage>
</organism>
<evidence type="ECO:0000313" key="3">
    <source>
        <dbReference type="EMBL" id="TKJ91304.1"/>
    </source>
</evidence>
<evidence type="ECO:0000259" key="1">
    <source>
        <dbReference type="Pfam" id="PF02627"/>
    </source>
</evidence>
<dbReference type="SUPFAM" id="SSF69118">
    <property type="entry name" value="AhpD-like"/>
    <property type="match status" value="1"/>
</dbReference>
<protein>
    <submittedName>
        <fullName evidence="2 3">Carboxymuconolactone decarboxylase</fullName>
    </submittedName>
</protein>
<dbReference type="EMBL" id="QGAC01000007">
    <property type="protein sequence ID" value="TKJ91304.1"/>
    <property type="molecule type" value="Genomic_DNA"/>
</dbReference>
<proteinExistence type="predicted"/>
<dbReference type="OrthoDB" id="9801400at2"/>
<dbReference type="AlphaFoldDB" id="A0A357SVR8"/>
<dbReference type="GeneID" id="67478076"/>
<keyword evidence="5" id="KW-1185">Reference proteome</keyword>
<evidence type="ECO:0000313" key="2">
    <source>
        <dbReference type="EMBL" id="MBD8105944.1"/>
    </source>
</evidence>